<evidence type="ECO:0000313" key="2">
    <source>
        <dbReference type="Proteomes" id="UP000799436"/>
    </source>
</evidence>
<dbReference type="Proteomes" id="UP000799436">
    <property type="component" value="Unassembled WGS sequence"/>
</dbReference>
<evidence type="ECO:0000313" key="1">
    <source>
        <dbReference type="EMBL" id="KAF2768791.1"/>
    </source>
</evidence>
<reference evidence="1" key="1">
    <citation type="journal article" date="2020" name="Stud. Mycol.">
        <title>101 Dothideomycetes genomes: a test case for predicting lifestyles and emergence of pathogens.</title>
        <authorList>
            <person name="Haridas S."/>
            <person name="Albert R."/>
            <person name="Binder M."/>
            <person name="Bloem J."/>
            <person name="Labutti K."/>
            <person name="Salamov A."/>
            <person name="Andreopoulos B."/>
            <person name="Baker S."/>
            <person name="Barry K."/>
            <person name="Bills G."/>
            <person name="Bluhm B."/>
            <person name="Cannon C."/>
            <person name="Castanera R."/>
            <person name="Culley D."/>
            <person name="Daum C."/>
            <person name="Ezra D."/>
            <person name="Gonzalez J."/>
            <person name="Henrissat B."/>
            <person name="Kuo A."/>
            <person name="Liang C."/>
            <person name="Lipzen A."/>
            <person name="Lutzoni F."/>
            <person name="Magnuson J."/>
            <person name="Mondo S."/>
            <person name="Nolan M."/>
            <person name="Ohm R."/>
            <person name="Pangilinan J."/>
            <person name="Park H.-J."/>
            <person name="Ramirez L."/>
            <person name="Alfaro M."/>
            <person name="Sun H."/>
            <person name="Tritt A."/>
            <person name="Yoshinaga Y."/>
            <person name="Zwiers L.-H."/>
            <person name="Turgeon B."/>
            <person name="Goodwin S."/>
            <person name="Spatafora J."/>
            <person name="Crous P."/>
            <person name="Grigoriev I."/>
        </authorList>
    </citation>
    <scope>NUCLEOTIDE SEQUENCE</scope>
    <source>
        <strain evidence="1">CBS 116005</strain>
    </source>
</reference>
<proteinExistence type="predicted"/>
<dbReference type="AlphaFoldDB" id="A0A6G1L777"/>
<sequence>MKRIPLIMRRRRHTLHDDHAIPLGTALVPKHILDDLRVGLRGAVGRRLVVVDPPVLRGAGGAPGLREGRHVRVQAVAPVEAVFWARGREECRRQEEGEERGGEHFVQVVVGCLVGGGCLVMRRERGEEQDSWVLCCVHVVRKASFTTCRLSNIPIAMDRLEPV</sequence>
<gene>
    <name evidence="1" type="ORF">EJ03DRAFT_111507</name>
</gene>
<keyword evidence="2" id="KW-1185">Reference proteome</keyword>
<organism evidence="1 2">
    <name type="scientific">Teratosphaeria nubilosa</name>
    <dbReference type="NCBI Taxonomy" id="161662"/>
    <lineage>
        <taxon>Eukaryota</taxon>
        <taxon>Fungi</taxon>
        <taxon>Dikarya</taxon>
        <taxon>Ascomycota</taxon>
        <taxon>Pezizomycotina</taxon>
        <taxon>Dothideomycetes</taxon>
        <taxon>Dothideomycetidae</taxon>
        <taxon>Mycosphaerellales</taxon>
        <taxon>Teratosphaeriaceae</taxon>
        <taxon>Teratosphaeria</taxon>
    </lineage>
</organism>
<name>A0A6G1L777_9PEZI</name>
<dbReference type="EMBL" id="ML995840">
    <property type="protein sequence ID" value="KAF2768791.1"/>
    <property type="molecule type" value="Genomic_DNA"/>
</dbReference>
<protein>
    <submittedName>
        <fullName evidence="1">Uncharacterized protein</fullName>
    </submittedName>
</protein>
<accession>A0A6G1L777</accession>